<protein>
    <submittedName>
        <fullName evidence="2">Uncharacterized protein</fullName>
    </submittedName>
</protein>
<accession>A0A6A6H1E7</accession>
<name>A0A6A6H1E7_VIRVR</name>
<feature type="region of interest" description="Disordered" evidence="1">
    <location>
        <begin position="1"/>
        <end position="29"/>
    </location>
</feature>
<evidence type="ECO:0000313" key="3">
    <source>
        <dbReference type="Proteomes" id="UP000800092"/>
    </source>
</evidence>
<evidence type="ECO:0000256" key="1">
    <source>
        <dbReference type="SAM" id="MobiDB-lite"/>
    </source>
</evidence>
<proteinExistence type="predicted"/>
<evidence type="ECO:0000313" key="2">
    <source>
        <dbReference type="EMBL" id="KAF2231845.1"/>
    </source>
</evidence>
<sequence length="152" mass="16735">MDTAAEIEQGDGDKCRKLARGIPDSPSMSIGNAMEAKEKNEEKNGVNAAQLNGIGLRRRRTRMCYDSISGESETRRAVIPMHCGDGGNLQDARVQGTGLPYERRQDHAENRRISGRFGGSSASVTMDNVMKLVYFSIESTPFPIPTGILRRF</sequence>
<gene>
    <name evidence="2" type="ORF">EV356DRAFT_280573</name>
</gene>
<dbReference type="EMBL" id="ML991822">
    <property type="protein sequence ID" value="KAF2231845.1"/>
    <property type="molecule type" value="Genomic_DNA"/>
</dbReference>
<reference evidence="2" key="1">
    <citation type="journal article" date="2020" name="Stud. Mycol.">
        <title>101 Dothideomycetes genomes: a test case for predicting lifestyles and emergence of pathogens.</title>
        <authorList>
            <person name="Haridas S."/>
            <person name="Albert R."/>
            <person name="Binder M."/>
            <person name="Bloem J."/>
            <person name="Labutti K."/>
            <person name="Salamov A."/>
            <person name="Andreopoulos B."/>
            <person name="Baker S."/>
            <person name="Barry K."/>
            <person name="Bills G."/>
            <person name="Bluhm B."/>
            <person name="Cannon C."/>
            <person name="Castanera R."/>
            <person name="Culley D."/>
            <person name="Daum C."/>
            <person name="Ezra D."/>
            <person name="Gonzalez J."/>
            <person name="Henrissat B."/>
            <person name="Kuo A."/>
            <person name="Liang C."/>
            <person name="Lipzen A."/>
            <person name="Lutzoni F."/>
            <person name="Magnuson J."/>
            <person name="Mondo S."/>
            <person name="Nolan M."/>
            <person name="Ohm R."/>
            <person name="Pangilinan J."/>
            <person name="Park H.-J."/>
            <person name="Ramirez L."/>
            <person name="Alfaro M."/>
            <person name="Sun H."/>
            <person name="Tritt A."/>
            <person name="Yoshinaga Y."/>
            <person name="Zwiers L.-H."/>
            <person name="Turgeon B."/>
            <person name="Goodwin S."/>
            <person name="Spatafora J."/>
            <person name="Crous P."/>
            <person name="Grigoriev I."/>
        </authorList>
    </citation>
    <scope>NUCLEOTIDE SEQUENCE</scope>
    <source>
        <strain evidence="2">Tuck. ex Michener</strain>
    </source>
</reference>
<dbReference type="AlphaFoldDB" id="A0A6A6H1E7"/>
<dbReference type="Proteomes" id="UP000800092">
    <property type="component" value="Unassembled WGS sequence"/>
</dbReference>
<organism evidence="2 3">
    <name type="scientific">Viridothelium virens</name>
    <name type="common">Speckled blister lichen</name>
    <name type="synonym">Trypethelium virens</name>
    <dbReference type="NCBI Taxonomy" id="1048519"/>
    <lineage>
        <taxon>Eukaryota</taxon>
        <taxon>Fungi</taxon>
        <taxon>Dikarya</taxon>
        <taxon>Ascomycota</taxon>
        <taxon>Pezizomycotina</taxon>
        <taxon>Dothideomycetes</taxon>
        <taxon>Dothideomycetes incertae sedis</taxon>
        <taxon>Trypetheliales</taxon>
        <taxon>Trypetheliaceae</taxon>
        <taxon>Viridothelium</taxon>
    </lineage>
</organism>
<keyword evidence="3" id="KW-1185">Reference proteome</keyword>